<feature type="binding site" evidence="8">
    <location>
        <position position="201"/>
    </location>
    <ligand>
        <name>ATP</name>
        <dbReference type="ChEBI" id="CHEBI:30616"/>
    </ligand>
</feature>
<keyword evidence="6 8" id="KW-0446">Lipid-binding</keyword>
<keyword evidence="4 8" id="KW-0547">Nucleotide-binding</keyword>
<keyword evidence="2 8" id="KW-0963">Cytoplasm</keyword>
<dbReference type="Gene3D" id="1.10.8.60">
    <property type="match status" value="1"/>
</dbReference>
<name>A0A939JAF5_9HYPH</name>
<dbReference type="InterPro" id="IPR013317">
    <property type="entry name" value="DnaA_dom"/>
</dbReference>
<comment type="subunit">
    <text evidence="8">Oligomerizes as a right-handed, spiral filament on DNA at oriC.</text>
</comment>
<feature type="binding site" evidence="8">
    <location>
        <position position="199"/>
    </location>
    <ligand>
        <name>ATP</name>
        <dbReference type="ChEBI" id="CHEBI:30616"/>
    </ligand>
</feature>
<dbReference type="GO" id="GO:0006275">
    <property type="term" value="P:regulation of DNA replication"/>
    <property type="evidence" value="ECO:0007669"/>
    <property type="project" value="UniProtKB-UniRule"/>
</dbReference>
<evidence type="ECO:0000256" key="6">
    <source>
        <dbReference type="ARBA" id="ARBA00023121"/>
    </source>
</evidence>
<dbReference type="GO" id="GO:0003688">
    <property type="term" value="F:DNA replication origin binding"/>
    <property type="evidence" value="ECO:0007669"/>
    <property type="project" value="UniProtKB-UniRule"/>
</dbReference>
<comment type="domain">
    <text evidence="8">Domain I is involved in oligomerization and binding regulators, domain II is flexibile and of varying length in different bacteria, domain III forms the AAA+ region, while domain IV binds dsDNA.</text>
</comment>
<feature type="domain" description="Chromosomal replication initiator DnaA C-terminal" evidence="14">
    <location>
        <begin position="402"/>
        <end position="471"/>
    </location>
</feature>
<dbReference type="AlphaFoldDB" id="A0A939JAF5"/>
<evidence type="ECO:0000313" key="16">
    <source>
        <dbReference type="Proteomes" id="UP000664779"/>
    </source>
</evidence>
<dbReference type="InterPro" id="IPR024633">
    <property type="entry name" value="DnaA_N_dom"/>
</dbReference>
<protein>
    <recommendedName>
        <fullName evidence="8 9">Chromosomal replication initiator protein DnaA</fullName>
    </recommendedName>
</protein>
<dbReference type="GO" id="GO:0005524">
    <property type="term" value="F:ATP binding"/>
    <property type="evidence" value="ECO:0007669"/>
    <property type="project" value="UniProtKB-UniRule"/>
</dbReference>
<dbReference type="SUPFAM" id="SSF52540">
    <property type="entry name" value="P-loop containing nucleoside triphosphate hydrolases"/>
    <property type="match status" value="1"/>
</dbReference>
<reference evidence="15" key="1">
    <citation type="submission" date="2021-03" db="EMBL/GenBank/DDBJ databases">
        <title>Roseibium sp. CAU 1637 isolated from Incheon.</title>
        <authorList>
            <person name="Kim W."/>
        </authorList>
    </citation>
    <scope>NUCLEOTIDE SEQUENCE</scope>
    <source>
        <strain evidence="15">CAU 1637</strain>
    </source>
</reference>
<evidence type="ECO:0000256" key="7">
    <source>
        <dbReference type="ARBA" id="ARBA00023125"/>
    </source>
</evidence>
<evidence type="ECO:0000256" key="5">
    <source>
        <dbReference type="ARBA" id="ARBA00022840"/>
    </source>
</evidence>
<evidence type="ECO:0000256" key="2">
    <source>
        <dbReference type="ARBA" id="ARBA00022490"/>
    </source>
</evidence>
<sequence length="494" mass="55227">MQVQEAVGSEHWNRVKKRLRAELGEDVFSSWFARVDLEDHSDGTIRLSVPTRFLKQWIQSHYNDQLVGLWKGECESVHRIELTVRGAMRPRPTATPATKSLSAPKRPKIPGSENRMDGYTPINPVVDAQAATAAVGVGRIDASSDAARDVLQGAALDPKYTFETFVEGDSNGLALAAARQVASGSPVTFNPLYLHASVGLGKTHLMQAVAAKVRASGRKVLYLTAEHFMYRFVAALKAQSALAFKETLRTIDLLLIDDMQFLHGKQVQQEFCHTLNALIDGARQVIVAADRTPSELDTLDDRVRSRLSGGLVVGIQEPDFSLRRNILTTRVSQTQRTYANFEVPENVLDYVARHVVSSGRDLEGALNRLIAHNQLTNHPITQDMAELTLRDLIRSSEPRRVKIEDIQRVVSKHYNVTKADLLSARRTRTIVRPRQIAMYLAKVMTPRSLPEIGRRFGNRDHTTVLHAVRKIEELARTDTGLSQELELLKRMLDA</sequence>
<dbReference type="GO" id="GO:0005886">
    <property type="term" value="C:plasma membrane"/>
    <property type="evidence" value="ECO:0007669"/>
    <property type="project" value="TreeGrafter"/>
</dbReference>
<dbReference type="PROSITE" id="PS01008">
    <property type="entry name" value="DNAA"/>
    <property type="match status" value="1"/>
</dbReference>
<evidence type="ECO:0000256" key="9">
    <source>
        <dbReference type="NCBIfam" id="TIGR00362"/>
    </source>
</evidence>
<comment type="subcellular location">
    <subcellularLocation>
        <location evidence="8">Cytoplasm</location>
    </subcellularLocation>
</comment>
<evidence type="ECO:0000256" key="11">
    <source>
        <dbReference type="RuleBase" id="RU004227"/>
    </source>
</evidence>
<dbReference type="Gene3D" id="1.10.1750.10">
    <property type="match status" value="1"/>
</dbReference>
<keyword evidence="7 8" id="KW-0238">DNA-binding</keyword>
<dbReference type="GO" id="GO:0008289">
    <property type="term" value="F:lipid binding"/>
    <property type="evidence" value="ECO:0007669"/>
    <property type="project" value="UniProtKB-KW"/>
</dbReference>
<dbReference type="Pfam" id="PF08299">
    <property type="entry name" value="Bac_DnaA_C"/>
    <property type="match status" value="1"/>
</dbReference>
<comment type="caution">
    <text evidence="8">Lacks conserved residue(s) required for the propagation of feature annotation.</text>
</comment>
<dbReference type="RefSeq" id="WP_206942077.1">
    <property type="nucleotide sequence ID" value="NZ_JAFLNF010000006.1"/>
</dbReference>
<dbReference type="InterPro" id="IPR038454">
    <property type="entry name" value="DnaA_N_sf"/>
</dbReference>
<evidence type="ECO:0000259" key="13">
    <source>
        <dbReference type="SMART" id="SM00382"/>
    </source>
</evidence>
<evidence type="ECO:0000259" key="14">
    <source>
        <dbReference type="SMART" id="SM00760"/>
    </source>
</evidence>
<dbReference type="InterPro" id="IPR003593">
    <property type="entry name" value="AAA+_ATPase"/>
</dbReference>
<dbReference type="GO" id="GO:0006270">
    <property type="term" value="P:DNA replication initiation"/>
    <property type="evidence" value="ECO:0007669"/>
    <property type="project" value="UniProtKB-UniRule"/>
</dbReference>
<dbReference type="PANTHER" id="PTHR30050:SF2">
    <property type="entry name" value="CHROMOSOMAL REPLICATION INITIATOR PROTEIN DNAA"/>
    <property type="match status" value="1"/>
</dbReference>
<dbReference type="PANTHER" id="PTHR30050">
    <property type="entry name" value="CHROMOSOMAL REPLICATION INITIATOR PROTEIN DNAA"/>
    <property type="match status" value="1"/>
</dbReference>
<comment type="function">
    <text evidence="8 10">Plays an essential role in the initiation and regulation of chromosomal replication. ATP-DnaA binds to the origin of replication (oriC) to initiate formation of the DNA replication initiation complex once per cell cycle. Binds the DnaA box (a 9 base pair repeat at the origin) and separates the double-stranded (ds)DNA. Forms a right-handed helical filament on oriC DNA; dsDNA binds to the exterior of the filament while single-stranded (ss)DNA is stabiized in the filament's interior. The ATP-DnaA-oriC complex binds and stabilizes one strand of the AT-rich DNA unwinding element (DUE), permitting loading of DNA polymerase. After initiation quickly degrades to an ADP-DnaA complex that is not apt for DNA replication. Binds acidic phospholipids.</text>
</comment>
<dbReference type="Pfam" id="PF00308">
    <property type="entry name" value="Bac_DnaA"/>
    <property type="match status" value="1"/>
</dbReference>
<dbReference type="SUPFAM" id="SSF48295">
    <property type="entry name" value="TrpR-like"/>
    <property type="match status" value="1"/>
</dbReference>
<dbReference type="SMART" id="SM00760">
    <property type="entry name" value="Bac_DnaA_C"/>
    <property type="match status" value="1"/>
</dbReference>
<keyword evidence="3 8" id="KW-0235">DNA replication</keyword>
<dbReference type="GO" id="GO:0005737">
    <property type="term" value="C:cytoplasm"/>
    <property type="evidence" value="ECO:0007669"/>
    <property type="project" value="UniProtKB-SubCell"/>
</dbReference>
<dbReference type="EMBL" id="JAFLNF010000006">
    <property type="protein sequence ID" value="MBO0346388.1"/>
    <property type="molecule type" value="Genomic_DNA"/>
</dbReference>
<dbReference type="HAMAP" id="MF_00377">
    <property type="entry name" value="DnaA_bact"/>
    <property type="match status" value="1"/>
</dbReference>
<dbReference type="Gene3D" id="3.40.50.300">
    <property type="entry name" value="P-loop containing nucleotide triphosphate hydrolases"/>
    <property type="match status" value="1"/>
</dbReference>
<dbReference type="InterPro" id="IPR027417">
    <property type="entry name" value="P-loop_NTPase"/>
</dbReference>
<evidence type="ECO:0000256" key="10">
    <source>
        <dbReference type="RuleBase" id="RU000577"/>
    </source>
</evidence>
<gene>
    <name evidence="8 15" type="primary">dnaA</name>
    <name evidence="15" type="ORF">J0X15_14235</name>
</gene>
<dbReference type="InterPro" id="IPR013159">
    <property type="entry name" value="DnaA_C"/>
</dbReference>
<dbReference type="CDD" id="cd06571">
    <property type="entry name" value="Bac_DnaA_C"/>
    <property type="match status" value="1"/>
</dbReference>
<dbReference type="CDD" id="cd00009">
    <property type="entry name" value="AAA"/>
    <property type="match status" value="1"/>
</dbReference>
<dbReference type="InterPro" id="IPR018312">
    <property type="entry name" value="Chromosome_initiator_DnaA_CS"/>
</dbReference>
<keyword evidence="5 8" id="KW-0067">ATP-binding</keyword>
<dbReference type="Proteomes" id="UP000664779">
    <property type="component" value="Unassembled WGS sequence"/>
</dbReference>
<dbReference type="NCBIfam" id="TIGR00362">
    <property type="entry name" value="DnaA"/>
    <property type="match status" value="1"/>
</dbReference>
<dbReference type="InterPro" id="IPR010921">
    <property type="entry name" value="Trp_repressor/repl_initiator"/>
</dbReference>
<feature type="region of interest" description="Disordered" evidence="12">
    <location>
        <begin position="88"/>
        <end position="118"/>
    </location>
</feature>
<evidence type="ECO:0000256" key="4">
    <source>
        <dbReference type="ARBA" id="ARBA00022741"/>
    </source>
</evidence>
<organism evidence="15 16">
    <name type="scientific">Roseibium limicola</name>
    <dbReference type="NCBI Taxonomy" id="2816037"/>
    <lineage>
        <taxon>Bacteria</taxon>
        <taxon>Pseudomonadati</taxon>
        <taxon>Pseudomonadota</taxon>
        <taxon>Alphaproteobacteria</taxon>
        <taxon>Hyphomicrobiales</taxon>
        <taxon>Stappiaceae</taxon>
        <taxon>Roseibium</taxon>
    </lineage>
</organism>
<accession>A0A939JAF5</accession>
<keyword evidence="16" id="KW-1185">Reference proteome</keyword>
<dbReference type="PRINTS" id="PR00051">
    <property type="entry name" value="DNAA"/>
</dbReference>
<feature type="region of interest" description="Domain IV, binds dsDNA" evidence="8">
    <location>
        <begin position="374"/>
        <end position="494"/>
    </location>
</feature>
<feature type="binding site" evidence="8">
    <location>
        <position position="203"/>
    </location>
    <ligand>
        <name>ATP</name>
        <dbReference type="ChEBI" id="CHEBI:30616"/>
    </ligand>
</feature>
<evidence type="ECO:0000256" key="3">
    <source>
        <dbReference type="ARBA" id="ARBA00022705"/>
    </source>
</evidence>
<evidence type="ECO:0000256" key="12">
    <source>
        <dbReference type="SAM" id="MobiDB-lite"/>
    </source>
</evidence>
<comment type="caution">
    <text evidence="15">The sequence shown here is derived from an EMBL/GenBank/DDBJ whole genome shotgun (WGS) entry which is preliminary data.</text>
</comment>
<feature type="domain" description="AAA+ ATPase" evidence="13">
    <location>
        <begin position="188"/>
        <end position="317"/>
    </location>
</feature>
<proteinExistence type="inferred from homology"/>
<feature type="binding site" evidence="8">
    <location>
        <position position="202"/>
    </location>
    <ligand>
        <name>ATP</name>
        <dbReference type="ChEBI" id="CHEBI:30616"/>
    </ligand>
</feature>
<dbReference type="Pfam" id="PF11638">
    <property type="entry name" value="DnaA_N"/>
    <property type="match status" value="1"/>
</dbReference>
<feature type="region of interest" description="Domain I, interacts with DnaA modulators" evidence="8">
    <location>
        <begin position="1"/>
        <end position="131"/>
    </location>
</feature>
<dbReference type="InterPro" id="IPR020591">
    <property type="entry name" value="Chromosome_initiator_DnaA-like"/>
</dbReference>
<evidence type="ECO:0000313" key="15">
    <source>
        <dbReference type="EMBL" id="MBO0346388.1"/>
    </source>
</evidence>
<evidence type="ECO:0000256" key="1">
    <source>
        <dbReference type="ARBA" id="ARBA00006583"/>
    </source>
</evidence>
<evidence type="ECO:0000256" key="8">
    <source>
        <dbReference type="HAMAP-Rule" id="MF_00377"/>
    </source>
</evidence>
<comment type="similarity">
    <text evidence="1 8 11">Belongs to the DnaA family.</text>
</comment>
<dbReference type="InterPro" id="IPR001957">
    <property type="entry name" value="Chromosome_initiator_DnaA"/>
</dbReference>
<dbReference type="Gene3D" id="3.30.300.180">
    <property type="match status" value="1"/>
</dbReference>
<dbReference type="SMART" id="SM00382">
    <property type="entry name" value="AAA"/>
    <property type="match status" value="1"/>
</dbReference>